<evidence type="ECO:0000256" key="1">
    <source>
        <dbReference type="ARBA" id="ARBA00007673"/>
    </source>
</evidence>
<proteinExistence type="inferred from homology"/>
<dbReference type="InterPro" id="IPR007400">
    <property type="entry name" value="PrpF-like"/>
</dbReference>
<comment type="similarity">
    <text evidence="1">Belongs to the PrpF family.</text>
</comment>
<dbReference type="NCBIfam" id="NF033377">
    <property type="entry name" value="OMA_tautomer"/>
    <property type="match status" value="1"/>
</dbReference>
<dbReference type="Gene3D" id="3.10.310.10">
    <property type="entry name" value="Diaminopimelate Epimerase, Chain A, domain 1"/>
    <property type="match status" value="2"/>
</dbReference>
<dbReference type="InterPro" id="IPR047687">
    <property type="entry name" value="OMA_tautomer-like"/>
</dbReference>
<reference evidence="3 4" key="1">
    <citation type="journal article" date="2012" name="J. Bacteriol.">
        <title>Complete genome sequence of Klebsiella oxytoca KCTC 1686, used in production of 2,3-butanediol.</title>
        <authorList>
            <person name="Shin S.H."/>
            <person name="Kim S."/>
            <person name="Kim J.Y."/>
            <person name="Lee S."/>
            <person name="Um Y."/>
            <person name="Oh M.K."/>
            <person name="Kim Y.R."/>
            <person name="Lee J."/>
            <person name="Yang K.S."/>
        </authorList>
    </citation>
    <scope>NUCLEOTIDE SEQUENCE [LARGE SCALE GENOMIC DNA]</scope>
    <source>
        <strain evidence="4">ATCC 8724 / DSM 4798 / JCM 20051 / NBRC 3318 / NRRL B-199 / KCTC 1686</strain>
    </source>
</reference>
<dbReference type="PANTHER" id="PTHR43709:SF3">
    <property type="entry name" value="ISOMERASE YBHH-RELATED"/>
    <property type="match status" value="1"/>
</dbReference>
<dbReference type="HOGENOM" id="CLU_026443_2_1_6"/>
<dbReference type="GO" id="GO:0016853">
    <property type="term" value="F:isomerase activity"/>
    <property type="evidence" value="ECO:0007669"/>
    <property type="project" value="UniProtKB-KW"/>
</dbReference>
<gene>
    <name evidence="3" type="ordered locus">KOX_10560</name>
</gene>
<dbReference type="EMBL" id="CP003218">
    <property type="protein sequence ID" value="AEX03838.1"/>
    <property type="molecule type" value="Genomic_DNA"/>
</dbReference>
<dbReference type="PANTHER" id="PTHR43709">
    <property type="entry name" value="ACONITATE ISOMERASE-RELATED"/>
    <property type="match status" value="1"/>
</dbReference>
<dbReference type="Pfam" id="PF04303">
    <property type="entry name" value="PrpF"/>
    <property type="match status" value="1"/>
</dbReference>
<keyword evidence="2" id="KW-0413">Isomerase</keyword>
<evidence type="ECO:0000313" key="4">
    <source>
        <dbReference type="Proteomes" id="UP000007843"/>
    </source>
</evidence>
<dbReference type="SUPFAM" id="SSF54506">
    <property type="entry name" value="Diaminopimelate epimerase-like"/>
    <property type="match status" value="2"/>
</dbReference>
<protein>
    <submittedName>
        <fullName evidence="3">FldA family protein</fullName>
    </submittedName>
</protein>
<name>A0A0H3H683_KLEM8</name>
<dbReference type="PATRIC" id="fig|1006551.4.peg.2121"/>
<dbReference type="AlphaFoldDB" id="A0A0H3H683"/>
<evidence type="ECO:0000256" key="2">
    <source>
        <dbReference type="ARBA" id="ARBA00023235"/>
    </source>
</evidence>
<sequence length="351" mass="37111">MKSIPCVLMRGGTSKGAFLLADDLPKDIQKRDECLLTIMGSGHELEIDGIGGGSPQTSKVAIISQSLSDKADIDYLFVQVIVNERRVDTTPNCGNMLCAVGGFAIEHGLVKAVSPVTRVRIRNVNTNTFVDADVQTPDGKVIYEGDTKIDGVPGHAAPVALTFLNAAGAKSGQLFPTGNRMEVFDNVRVTCIDMAMPMVVIPAQSLGKTGYESASELDRDTALLKSLESIRRQAGKAMGFGDVSNMVIPKPVLISPGLSGGTINVRYFMPHNCHKSLAITGAIGLASACVIPGTIANELTKLSGDGVITVEHPSGGIDVDLSHTAERPEDIRASVIRTARKILSGTVYIPE</sequence>
<organism evidence="3 4">
    <name type="scientific">Klebsiella michiganensis (strain ATCC 8724 / DSM 4798 / JCM 20051 / NBRC 3318 / NRRL B-199 / KCTC 1686 / BUCSAV 143 / CCM 1901)</name>
    <dbReference type="NCBI Taxonomy" id="1006551"/>
    <lineage>
        <taxon>Bacteria</taxon>
        <taxon>Pseudomonadati</taxon>
        <taxon>Pseudomonadota</taxon>
        <taxon>Gammaproteobacteria</taxon>
        <taxon>Enterobacterales</taxon>
        <taxon>Enterobacteriaceae</taxon>
        <taxon>Klebsiella/Raoultella group</taxon>
        <taxon>Klebsiella</taxon>
    </lineage>
</organism>
<dbReference type="RefSeq" id="WP_014227869.1">
    <property type="nucleotide sequence ID" value="NC_016612.1"/>
</dbReference>
<dbReference type="Proteomes" id="UP000007843">
    <property type="component" value="Chromosome"/>
</dbReference>
<dbReference type="KEGG" id="kox:KOX_10560"/>
<accession>A0A0H3H683</accession>
<evidence type="ECO:0000313" key="3">
    <source>
        <dbReference type="EMBL" id="AEX03838.1"/>
    </source>
</evidence>